<gene>
    <name evidence="17" type="ORF">GCM10007320_44760</name>
</gene>
<evidence type="ECO:0000313" key="18">
    <source>
        <dbReference type="Proteomes" id="UP000626210"/>
    </source>
</evidence>
<evidence type="ECO:0000256" key="12">
    <source>
        <dbReference type="PROSITE-ProRule" id="PRU01360"/>
    </source>
</evidence>
<accession>A0ABQ3G8S1</accession>
<reference evidence="18" key="1">
    <citation type="journal article" date="2019" name="Int. J. Syst. Evol. Microbiol.">
        <title>The Global Catalogue of Microorganisms (GCM) 10K type strain sequencing project: providing services to taxonomists for standard genome sequencing and annotation.</title>
        <authorList>
            <consortium name="The Broad Institute Genomics Platform"/>
            <consortium name="The Broad Institute Genome Sequencing Center for Infectious Disease"/>
            <person name="Wu L."/>
            <person name="Ma J."/>
        </authorList>
    </citation>
    <scope>NUCLEOTIDE SEQUENCE [LARGE SCALE GENOMIC DNA]</scope>
    <source>
        <strain evidence="18">KCTC 23314</strain>
    </source>
</reference>
<dbReference type="PANTHER" id="PTHR32552:SF74">
    <property type="entry name" value="HYDROXAMATE SIDEROPHORE RECEPTOR FHUE"/>
    <property type="match status" value="1"/>
</dbReference>
<dbReference type="InterPro" id="IPR039426">
    <property type="entry name" value="TonB-dep_rcpt-like"/>
</dbReference>
<keyword evidence="5" id="KW-0406">Ion transport</keyword>
<dbReference type="Gene3D" id="2.170.130.10">
    <property type="entry name" value="TonB-dependent receptor, plug domain"/>
    <property type="match status" value="1"/>
</dbReference>
<evidence type="ECO:0000256" key="6">
    <source>
        <dbReference type="ARBA" id="ARBA00022692"/>
    </source>
</evidence>
<sequence>MHAFPATTLSAALAAAFAITGPLAAPAARAQAPAVRPVAYSIPAGPLDAALATFARSAGVLLAYQPELVRGLDSPGLQGSLPPAQALAALLAGTGLQAAVADNGTWTLRRAAGPAAAVRPPASNGAAGTALPEVRVTAQAERDGRTEGTESYTATGPSAAATGLALTLRETPQSVTVMTRQRMDDFHLETLADAMVQTPGVTVSRQSDMTTFHVRGSTANLKVDGNRLLSTGWGWNTHILYTLDDMAEIDRIEVLKGSSGLVSGDGNYGGTINLVRKRPTREFQASVKAGVGSWSSTRADADISGPLNAAGTLRGRLVAAHKDADSFRDRQHNRNSTLYGTLEAELTPDTQLSGGLTYKQRTLRGSSGTTPIQAYSGAGVAVPLTSRSYSNGASWGGYDQESLGLFARLEHRFAGGWTAKLQLARDTVDTPELLIGYLQYALPGQVQYGRYADIDDRNDSISLDVQGPFQLFGRTHDLLVGMGSARARTTLLRGNAAGASLAAAGIVYAEGGGITEPDWRGVAYSNDLFSRKNRYVYATGRFNLADPVKLIVGARVSNYTQRDVTDVAWYNYQMRERGVVTPYAGLVVDVAPNVSVYGSYASIYKPQSAKDAAERTLPPEEGKTYELGAKGELFDRRLNASISHFWMRTDNTAEEVGLNDNGDSIYRAVQGAMRHGYELELSGELARGWQAQGSWVMNSSNLDSASTTPRHQFKLGSSYRFAGGALQGLTLGGGMRWQSAIATSRGTATLRQDAYWLFDLMARYQLDRHLSFTLNVDNAFDKKYFAGVTNFTSQGLFYTWGMPRSVNLSARYDF</sequence>
<keyword evidence="18" id="KW-1185">Reference proteome</keyword>
<evidence type="ECO:0000256" key="13">
    <source>
        <dbReference type="RuleBase" id="RU003357"/>
    </source>
</evidence>
<evidence type="ECO:0000256" key="7">
    <source>
        <dbReference type="ARBA" id="ARBA00023004"/>
    </source>
</evidence>
<dbReference type="EMBL" id="BMYK01000017">
    <property type="protein sequence ID" value="GHC93616.1"/>
    <property type="molecule type" value="Genomic_DNA"/>
</dbReference>
<evidence type="ECO:0000313" key="17">
    <source>
        <dbReference type="EMBL" id="GHC93616.1"/>
    </source>
</evidence>
<evidence type="ECO:0000256" key="10">
    <source>
        <dbReference type="ARBA" id="ARBA00023170"/>
    </source>
</evidence>
<comment type="caution">
    <text evidence="17">The sequence shown here is derived from an EMBL/GenBank/DDBJ whole genome shotgun (WGS) entry which is preliminary data.</text>
</comment>
<dbReference type="InterPro" id="IPR036942">
    <property type="entry name" value="Beta-barrel_TonB_sf"/>
</dbReference>
<keyword evidence="8 13" id="KW-0798">TonB box</keyword>
<dbReference type="Gene3D" id="2.40.170.20">
    <property type="entry name" value="TonB-dependent receptor, beta-barrel domain"/>
    <property type="match status" value="1"/>
</dbReference>
<proteinExistence type="inferred from homology"/>
<dbReference type="CDD" id="cd01347">
    <property type="entry name" value="ligand_gated_channel"/>
    <property type="match status" value="1"/>
</dbReference>
<dbReference type="RefSeq" id="WP_189689112.1">
    <property type="nucleotide sequence ID" value="NZ_BMYK01000017.1"/>
</dbReference>
<feature type="signal peptide" evidence="15">
    <location>
        <begin position="1"/>
        <end position="24"/>
    </location>
</feature>
<feature type="chain" id="PRO_5045079304" evidence="15">
    <location>
        <begin position="25"/>
        <end position="814"/>
    </location>
</feature>
<evidence type="ECO:0000256" key="4">
    <source>
        <dbReference type="ARBA" id="ARBA00022452"/>
    </source>
</evidence>
<evidence type="ECO:0000256" key="2">
    <source>
        <dbReference type="ARBA" id="ARBA00009810"/>
    </source>
</evidence>
<dbReference type="Gene3D" id="3.55.50.30">
    <property type="match status" value="1"/>
</dbReference>
<keyword evidence="4 12" id="KW-1134">Transmembrane beta strand</keyword>
<feature type="domain" description="Secretin/TonB short N-terminal" evidence="16">
    <location>
        <begin position="60"/>
        <end position="111"/>
    </location>
</feature>
<comment type="similarity">
    <text evidence="2 12 13">Belongs to the TonB-dependent receptor family.</text>
</comment>
<dbReference type="PANTHER" id="PTHR32552">
    <property type="entry name" value="FERRICHROME IRON RECEPTOR-RELATED"/>
    <property type="match status" value="1"/>
</dbReference>
<dbReference type="Pfam" id="PF00593">
    <property type="entry name" value="TonB_dep_Rec_b-barrel"/>
    <property type="match status" value="1"/>
</dbReference>
<keyword evidence="9 12" id="KW-0472">Membrane</keyword>
<comment type="subcellular location">
    <subcellularLocation>
        <location evidence="1 12">Cell outer membrane</location>
        <topology evidence="1 12">Multi-pass membrane protein</topology>
    </subcellularLocation>
</comment>
<dbReference type="InterPro" id="IPR037066">
    <property type="entry name" value="Plug_dom_sf"/>
</dbReference>
<evidence type="ECO:0000256" key="8">
    <source>
        <dbReference type="ARBA" id="ARBA00023077"/>
    </source>
</evidence>
<dbReference type="InterPro" id="IPR011662">
    <property type="entry name" value="Secretin/TonB_short_N"/>
</dbReference>
<evidence type="ECO:0000256" key="9">
    <source>
        <dbReference type="ARBA" id="ARBA00023136"/>
    </source>
</evidence>
<keyword evidence="11 12" id="KW-0998">Cell outer membrane</keyword>
<dbReference type="InterPro" id="IPR012910">
    <property type="entry name" value="Plug_dom"/>
</dbReference>
<dbReference type="SMART" id="SM00965">
    <property type="entry name" value="STN"/>
    <property type="match status" value="1"/>
</dbReference>
<evidence type="ECO:0000256" key="11">
    <source>
        <dbReference type="ARBA" id="ARBA00023237"/>
    </source>
</evidence>
<keyword evidence="6 12" id="KW-0812">Transmembrane</keyword>
<evidence type="ECO:0000259" key="16">
    <source>
        <dbReference type="SMART" id="SM00965"/>
    </source>
</evidence>
<evidence type="ECO:0000256" key="14">
    <source>
        <dbReference type="SAM" id="MobiDB-lite"/>
    </source>
</evidence>
<keyword evidence="10 17" id="KW-0675">Receptor</keyword>
<protein>
    <submittedName>
        <fullName evidence="17">TonB-dependent receptor</fullName>
    </submittedName>
</protein>
<evidence type="ECO:0000256" key="3">
    <source>
        <dbReference type="ARBA" id="ARBA00022448"/>
    </source>
</evidence>
<dbReference type="Proteomes" id="UP000626210">
    <property type="component" value="Unassembled WGS sequence"/>
</dbReference>
<dbReference type="NCBIfam" id="TIGR01783">
    <property type="entry name" value="TonB-siderophor"/>
    <property type="match status" value="1"/>
</dbReference>
<name>A0ABQ3G8S1_9BURK</name>
<keyword evidence="15" id="KW-0732">Signal</keyword>
<dbReference type="SUPFAM" id="SSF56935">
    <property type="entry name" value="Porins"/>
    <property type="match status" value="1"/>
</dbReference>
<feature type="region of interest" description="Disordered" evidence="14">
    <location>
        <begin position="117"/>
        <end position="157"/>
    </location>
</feature>
<keyword evidence="3 12" id="KW-0813">Transport</keyword>
<dbReference type="Pfam" id="PF07660">
    <property type="entry name" value="STN"/>
    <property type="match status" value="1"/>
</dbReference>
<dbReference type="PROSITE" id="PS52016">
    <property type="entry name" value="TONB_DEPENDENT_REC_3"/>
    <property type="match status" value="1"/>
</dbReference>
<dbReference type="Pfam" id="PF07715">
    <property type="entry name" value="Plug"/>
    <property type="match status" value="1"/>
</dbReference>
<keyword evidence="7" id="KW-0408">Iron</keyword>
<evidence type="ECO:0000256" key="1">
    <source>
        <dbReference type="ARBA" id="ARBA00004571"/>
    </source>
</evidence>
<keyword evidence="5" id="KW-0410">Iron transport</keyword>
<dbReference type="InterPro" id="IPR010105">
    <property type="entry name" value="TonB_sidphr_rcpt"/>
</dbReference>
<dbReference type="InterPro" id="IPR000531">
    <property type="entry name" value="Beta-barrel_TonB"/>
</dbReference>
<organism evidence="17 18">
    <name type="scientific">Pseudorhodoferax aquiterrae</name>
    <dbReference type="NCBI Taxonomy" id="747304"/>
    <lineage>
        <taxon>Bacteria</taxon>
        <taxon>Pseudomonadati</taxon>
        <taxon>Pseudomonadota</taxon>
        <taxon>Betaproteobacteria</taxon>
        <taxon>Burkholderiales</taxon>
        <taxon>Comamonadaceae</taxon>
    </lineage>
</organism>
<evidence type="ECO:0000256" key="5">
    <source>
        <dbReference type="ARBA" id="ARBA00022496"/>
    </source>
</evidence>
<evidence type="ECO:0000256" key="15">
    <source>
        <dbReference type="SAM" id="SignalP"/>
    </source>
</evidence>